<protein>
    <recommendedName>
        <fullName evidence="4">BZIP domain-containing protein</fullName>
    </recommendedName>
</protein>
<dbReference type="InterPro" id="IPR046347">
    <property type="entry name" value="bZIP_sf"/>
</dbReference>
<feature type="domain" description="BZIP" evidence="4">
    <location>
        <begin position="57"/>
        <end position="115"/>
    </location>
</feature>
<dbReference type="EMBL" id="ML977158">
    <property type="protein sequence ID" value="KAF1986097.1"/>
    <property type="molecule type" value="Genomic_DNA"/>
</dbReference>
<dbReference type="SUPFAM" id="SSF57959">
    <property type="entry name" value="Leucine zipper domain"/>
    <property type="match status" value="1"/>
</dbReference>
<feature type="compositionally biased region" description="Low complexity" evidence="3">
    <location>
        <begin position="130"/>
        <end position="162"/>
    </location>
</feature>
<keyword evidence="6" id="KW-1185">Reference proteome</keyword>
<evidence type="ECO:0000259" key="4">
    <source>
        <dbReference type="PROSITE" id="PS50217"/>
    </source>
</evidence>
<evidence type="ECO:0000256" key="1">
    <source>
        <dbReference type="ARBA" id="ARBA00004123"/>
    </source>
</evidence>
<dbReference type="Gene3D" id="1.20.5.170">
    <property type="match status" value="1"/>
</dbReference>
<dbReference type="PANTHER" id="PTHR40621">
    <property type="entry name" value="TRANSCRIPTION FACTOR KAPC-RELATED"/>
    <property type="match status" value="1"/>
</dbReference>
<dbReference type="GO" id="GO:0090575">
    <property type="term" value="C:RNA polymerase II transcription regulator complex"/>
    <property type="evidence" value="ECO:0007669"/>
    <property type="project" value="TreeGrafter"/>
</dbReference>
<dbReference type="Proteomes" id="UP000800041">
    <property type="component" value="Unassembled WGS sequence"/>
</dbReference>
<evidence type="ECO:0000256" key="2">
    <source>
        <dbReference type="ARBA" id="ARBA00023242"/>
    </source>
</evidence>
<dbReference type="GO" id="GO:0000976">
    <property type="term" value="F:transcription cis-regulatory region binding"/>
    <property type="evidence" value="ECO:0007669"/>
    <property type="project" value="InterPro"/>
</dbReference>
<dbReference type="OrthoDB" id="2590011at2759"/>
<dbReference type="PROSITE" id="PS50217">
    <property type="entry name" value="BZIP"/>
    <property type="match status" value="1"/>
</dbReference>
<accession>A0A6G1GZ76</accession>
<dbReference type="InterPro" id="IPR004827">
    <property type="entry name" value="bZIP"/>
</dbReference>
<keyword evidence="2" id="KW-0539">Nucleus</keyword>
<gene>
    <name evidence="5" type="ORF">K402DRAFT_412819</name>
</gene>
<dbReference type="SMART" id="SM00338">
    <property type="entry name" value="BRLZ"/>
    <property type="match status" value="1"/>
</dbReference>
<proteinExistence type="predicted"/>
<organism evidence="5 6">
    <name type="scientific">Aulographum hederae CBS 113979</name>
    <dbReference type="NCBI Taxonomy" id="1176131"/>
    <lineage>
        <taxon>Eukaryota</taxon>
        <taxon>Fungi</taxon>
        <taxon>Dikarya</taxon>
        <taxon>Ascomycota</taxon>
        <taxon>Pezizomycotina</taxon>
        <taxon>Dothideomycetes</taxon>
        <taxon>Pleosporomycetidae</taxon>
        <taxon>Aulographales</taxon>
        <taxon>Aulographaceae</taxon>
    </lineage>
</organism>
<reference evidence="5" key="1">
    <citation type="journal article" date="2020" name="Stud. Mycol.">
        <title>101 Dothideomycetes genomes: a test case for predicting lifestyles and emergence of pathogens.</title>
        <authorList>
            <person name="Haridas S."/>
            <person name="Albert R."/>
            <person name="Binder M."/>
            <person name="Bloem J."/>
            <person name="Labutti K."/>
            <person name="Salamov A."/>
            <person name="Andreopoulos B."/>
            <person name="Baker S."/>
            <person name="Barry K."/>
            <person name="Bills G."/>
            <person name="Bluhm B."/>
            <person name="Cannon C."/>
            <person name="Castanera R."/>
            <person name="Culley D."/>
            <person name="Daum C."/>
            <person name="Ezra D."/>
            <person name="Gonzalez J."/>
            <person name="Henrissat B."/>
            <person name="Kuo A."/>
            <person name="Liang C."/>
            <person name="Lipzen A."/>
            <person name="Lutzoni F."/>
            <person name="Magnuson J."/>
            <person name="Mondo S."/>
            <person name="Nolan M."/>
            <person name="Ohm R."/>
            <person name="Pangilinan J."/>
            <person name="Park H.-J."/>
            <person name="Ramirez L."/>
            <person name="Alfaro M."/>
            <person name="Sun H."/>
            <person name="Tritt A."/>
            <person name="Yoshinaga Y."/>
            <person name="Zwiers L.-H."/>
            <person name="Turgeon B."/>
            <person name="Goodwin S."/>
            <person name="Spatafora J."/>
            <person name="Crous P."/>
            <person name="Grigoriev I."/>
        </authorList>
    </citation>
    <scope>NUCLEOTIDE SEQUENCE</scope>
    <source>
        <strain evidence="5">CBS 113979</strain>
    </source>
</reference>
<evidence type="ECO:0000313" key="6">
    <source>
        <dbReference type="Proteomes" id="UP000800041"/>
    </source>
</evidence>
<dbReference type="InterPro" id="IPR050936">
    <property type="entry name" value="AP-1-like"/>
</dbReference>
<evidence type="ECO:0000313" key="5">
    <source>
        <dbReference type="EMBL" id="KAF1986097.1"/>
    </source>
</evidence>
<feature type="region of interest" description="Disordered" evidence="3">
    <location>
        <begin position="1"/>
        <end position="70"/>
    </location>
</feature>
<sequence>MSDGCSIGSAGSDTSSRSPLDRLGFGKFLSPDKKTTRDGQPPKRRGPKPDAKPALTRRQELNRQAQRTHRERKEMYIKALEQEVLRLKETFATTARERDAIAEENRRLKELLAAHGIHYDLSSPSMMRMGGSFAGSTSGASQYDPSSGSTGYTSPPSVGGSSMPHPLPHLDGDPKHGIPQATQHSQLGDNGLNYDNIGIDFVLALERPCMDHMQFLMIRSANSADDDTSGQEVNVSGHAMMATCPPLSHVIAHPDENYPHKMPDVGMPDLVKLLDLSSRLPLDGEITPIMAWAGIRSHPRFGGLTEGEIGVVKRDLLAKIRCYGFGAVLEEFEVRDAISSVLAAKDNGPSMAMATAGVYPTIDTKLEGLRV</sequence>
<feature type="region of interest" description="Disordered" evidence="3">
    <location>
        <begin position="130"/>
        <end position="189"/>
    </location>
</feature>
<dbReference type="PANTHER" id="PTHR40621:SF6">
    <property type="entry name" value="AP-1-LIKE TRANSCRIPTION FACTOR YAP1-RELATED"/>
    <property type="match status" value="1"/>
</dbReference>
<dbReference type="CDD" id="cd14688">
    <property type="entry name" value="bZIP_YAP"/>
    <property type="match status" value="1"/>
</dbReference>
<dbReference type="GO" id="GO:0001228">
    <property type="term" value="F:DNA-binding transcription activator activity, RNA polymerase II-specific"/>
    <property type="evidence" value="ECO:0007669"/>
    <property type="project" value="TreeGrafter"/>
</dbReference>
<comment type="subcellular location">
    <subcellularLocation>
        <location evidence="1">Nucleus</location>
    </subcellularLocation>
</comment>
<feature type="compositionally biased region" description="Basic and acidic residues" evidence="3">
    <location>
        <begin position="30"/>
        <end position="61"/>
    </location>
</feature>
<evidence type="ECO:0000256" key="3">
    <source>
        <dbReference type="SAM" id="MobiDB-lite"/>
    </source>
</evidence>
<feature type="compositionally biased region" description="Polar residues" evidence="3">
    <location>
        <begin position="9"/>
        <end position="18"/>
    </location>
</feature>
<name>A0A6G1GZ76_9PEZI</name>
<dbReference type="AlphaFoldDB" id="A0A6G1GZ76"/>